<reference evidence="1 2" key="1">
    <citation type="submission" date="2024-01" db="EMBL/GenBank/DDBJ databases">
        <title>Genome assemblies of Stephania.</title>
        <authorList>
            <person name="Yang L."/>
        </authorList>
    </citation>
    <scope>NUCLEOTIDE SEQUENCE [LARGE SCALE GENOMIC DNA]</scope>
    <source>
        <strain evidence="1">YNDBR</strain>
        <tissue evidence="1">Leaf</tissue>
    </source>
</reference>
<dbReference type="AlphaFoldDB" id="A0AAP0F9W5"/>
<protein>
    <submittedName>
        <fullName evidence="1">Uncharacterized protein</fullName>
    </submittedName>
</protein>
<accession>A0AAP0F9W5</accession>
<evidence type="ECO:0000313" key="2">
    <source>
        <dbReference type="Proteomes" id="UP001420932"/>
    </source>
</evidence>
<evidence type="ECO:0000313" key="1">
    <source>
        <dbReference type="EMBL" id="KAK9107950.1"/>
    </source>
</evidence>
<dbReference type="Proteomes" id="UP001420932">
    <property type="component" value="Unassembled WGS sequence"/>
</dbReference>
<sequence length="106" mass="11898">MPLFSVLNHKNCQFKNTTAANDLNLQSLARKSAIASHLSQVDNSKCLQCTLKRRTWAKASEDPLGKITLKLPHGQEQRSYCIVSMHRPDVTLLVLVAYLGIVELHE</sequence>
<proteinExistence type="predicted"/>
<dbReference type="EMBL" id="JBBNAF010000010">
    <property type="protein sequence ID" value="KAK9107950.1"/>
    <property type="molecule type" value="Genomic_DNA"/>
</dbReference>
<comment type="caution">
    <text evidence="1">The sequence shown here is derived from an EMBL/GenBank/DDBJ whole genome shotgun (WGS) entry which is preliminary data.</text>
</comment>
<name>A0AAP0F9W5_9MAGN</name>
<keyword evidence="2" id="KW-1185">Reference proteome</keyword>
<gene>
    <name evidence="1" type="ORF">Syun_023961</name>
</gene>
<organism evidence="1 2">
    <name type="scientific">Stephania yunnanensis</name>
    <dbReference type="NCBI Taxonomy" id="152371"/>
    <lineage>
        <taxon>Eukaryota</taxon>
        <taxon>Viridiplantae</taxon>
        <taxon>Streptophyta</taxon>
        <taxon>Embryophyta</taxon>
        <taxon>Tracheophyta</taxon>
        <taxon>Spermatophyta</taxon>
        <taxon>Magnoliopsida</taxon>
        <taxon>Ranunculales</taxon>
        <taxon>Menispermaceae</taxon>
        <taxon>Menispermoideae</taxon>
        <taxon>Cissampelideae</taxon>
        <taxon>Stephania</taxon>
    </lineage>
</organism>